<evidence type="ECO:0000313" key="2">
    <source>
        <dbReference type="Proteomes" id="UP000053989"/>
    </source>
</evidence>
<name>A0A0C3DIJ8_9AGAM</name>
<dbReference type="InParanoid" id="A0A0C3DIJ8"/>
<protein>
    <submittedName>
        <fullName evidence="1">Uncharacterized protein</fullName>
    </submittedName>
</protein>
<sequence length="64" mass="6803">MSPQEMGHYEGQPTRCAVLTCVPSPPIGLYSASASSSLANVFGNGNVSEEASWVCRPTCYFTNT</sequence>
<keyword evidence="2" id="KW-1185">Reference proteome</keyword>
<evidence type="ECO:0000313" key="1">
    <source>
        <dbReference type="EMBL" id="KIM55896.1"/>
    </source>
</evidence>
<gene>
    <name evidence="1" type="ORF">SCLCIDRAFT_1220711</name>
</gene>
<dbReference type="AlphaFoldDB" id="A0A0C3DIJ8"/>
<feature type="non-terminal residue" evidence="1">
    <location>
        <position position="64"/>
    </location>
</feature>
<reference evidence="2" key="2">
    <citation type="submission" date="2015-01" db="EMBL/GenBank/DDBJ databases">
        <title>Evolutionary Origins and Diversification of the Mycorrhizal Mutualists.</title>
        <authorList>
            <consortium name="DOE Joint Genome Institute"/>
            <consortium name="Mycorrhizal Genomics Consortium"/>
            <person name="Kohler A."/>
            <person name="Kuo A."/>
            <person name="Nagy L.G."/>
            <person name="Floudas D."/>
            <person name="Copeland A."/>
            <person name="Barry K.W."/>
            <person name="Cichocki N."/>
            <person name="Veneault-Fourrey C."/>
            <person name="LaButti K."/>
            <person name="Lindquist E.A."/>
            <person name="Lipzen A."/>
            <person name="Lundell T."/>
            <person name="Morin E."/>
            <person name="Murat C."/>
            <person name="Riley R."/>
            <person name="Ohm R."/>
            <person name="Sun H."/>
            <person name="Tunlid A."/>
            <person name="Henrissat B."/>
            <person name="Grigoriev I.V."/>
            <person name="Hibbett D.S."/>
            <person name="Martin F."/>
        </authorList>
    </citation>
    <scope>NUCLEOTIDE SEQUENCE [LARGE SCALE GENOMIC DNA]</scope>
    <source>
        <strain evidence="2">Foug A</strain>
    </source>
</reference>
<reference evidence="1 2" key="1">
    <citation type="submission" date="2014-04" db="EMBL/GenBank/DDBJ databases">
        <authorList>
            <consortium name="DOE Joint Genome Institute"/>
            <person name="Kuo A."/>
            <person name="Kohler A."/>
            <person name="Nagy L.G."/>
            <person name="Floudas D."/>
            <person name="Copeland A."/>
            <person name="Barry K.W."/>
            <person name="Cichocki N."/>
            <person name="Veneault-Fourrey C."/>
            <person name="LaButti K."/>
            <person name="Lindquist E.A."/>
            <person name="Lipzen A."/>
            <person name="Lundell T."/>
            <person name="Morin E."/>
            <person name="Murat C."/>
            <person name="Sun H."/>
            <person name="Tunlid A."/>
            <person name="Henrissat B."/>
            <person name="Grigoriev I.V."/>
            <person name="Hibbett D.S."/>
            <person name="Martin F."/>
            <person name="Nordberg H.P."/>
            <person name="Cantor M.N."/>
            <person name="Hua S.X."/>
        </authorList>
    </citation>
    <scope>NUCLEOTIDE SEQUENCE [LARGE SCALE GENOMIC DNA]</scope>
    <source>
        <strain evidence="1 2">Foug A</strain>
    </source>
</reference>
<accession>A0A0C3DIJ8</accession>
<proteinExistence type="predicted"/>
<organism evidence="1 2">
    <name type="scientific">Scleroderma citrinum Foug A</name>
    <dbReference type="NCBI Taxonomy" id="1036808"/>
    <lineage>
        <taxon>Eukaryota</taxon>
        <taxon>Fungi</taxon>
        <taxon>Dikarya</taxon>
        <taxon>Basidiomycota</taxon>
        <taxon>Agaricomycotina</taxon>
        <taxon>Agaricomycetes</taxon>
        <taxon>Agaricomycetidae</taxon>
        <taxon>Boletales</taxon>
        <taxon>Sclerodermatineae</taxon>
        <taxon>Sclerodermataceae</taxon>
        <taxon>Scleroderma</taxon>
    </lineage>
</organism>
<dbReference type="Proteomes" id="UP000053989">
    <property type="component" value="Unassembled WGS sequence"/>
</dbReference>
<dbReference type="EMBL" id="KN822125">
    <property type="protein sequence ID" value="KIM55896.1"/>
    <property type="molecule type" value="Genomic_DNA"/>
</dbReference>
<dbReference type="HOGENOM" id="CLU_2874041_0_0_1"/>